<evidence type="ECO:0000313" key="2">
    <source>
        <dbReference type="Proteomes" id="UP000054485"/>
    </source>
</evidence>
<protein>
    <submittedName>
        <fullName evidence="1">Uncharacterized protein</fullName>
    </submittedName>
</protein>
<organism evidence="1 2">
    <name type="scientific">Suillus luteus UH-Slu-Lm8-n1</name>
    <dbReference type="NCBI Taxonomy" id="930992"/>
    <lineage>
        <taxon>Eukaryota</taxon>
        <taxon>Fungi</taxon>
        <taxon>Dikarya</taxon>
        <taxon>Basidiomycota</taxon>
        <taxon>Agaricomycotina</taxon>
        <taxon>Agaricomycetes</taxon>
        <taxon>Agaricomycetidae</taxon>
        <taxon>Boletales</taxon>
        <taxon>Suillineae</taxon>
        <taxon>Suillaceae</taxon>
        <taxon>Suillus</taxon>
    </lineage>
</organism>
<dbReference type="Proteomes" id="UP000054485">
    <property type="component" value="Unassembled WGS sequence"/>
</dbReference>
<gene>
    <name evidence="1" type="ORF">CY34DRAFT_252505</name>
</gene>
<reference evidence="1 2" key="1">
    <citation type="submission" date="2014-04" db="EMBL/GenBank/DDBJ databases">
        <authorList>
            <consortium name="DOE Joint Genome Institute"/>
            <person name="Kuo A."/>
            <person name="Ruytinx J."/>
            <person name="Rineau F."/>
            <person name="Colpaert J."/>
            <person name="Kohler A."/>
            <person name="Nagy L.G."/>
            <person name="Floudas D."/>
            <person name="Copeland A."/>
            <person name="Barry K.W."/>
            <person name="Cichocki N."/>
            <person name="Veneault-Fourrey C."/>
            <person name="LaButti K."/>
            <person name="Lindquist E.A."/>
            <person name="Lipzen A."/>
            <person name="Lundell T."/>
            <person name="Morin E."/>
            <person name="Murat C."/>
            <person name="Sun H."/>
            <person name="Tunlid A."/>
            <person name="Henrissat B."/>
            <person name="Grigoriev I.V."/>
            <person name="Hibbett D.S."/>
            <person name="Martin F."/>
            <person name="Nordberg H.P."/>
            <person name="Cantor M.N."/>
            <person name="Hua S.X."/>
        </authorList>
    </citation>
    <scope>NUCLEOTIDE SEQUENCE [LARGE SCALE GENOMIC DNA]</scope>
    <source>
        <strain evidence="1 2">UH-Slu-Lm8-n1</strain>
    </source>
</reference>
<sequence>MKIRGLRRINACPSPDYNAWFRSDVANLSISEMTGRRSVLFVSRKDFSASPFSTSASFHPTLNWCPARS</sequence>
<dbReference type="EMBL" id="KN835292">
    <property type="protein sequence ID" value="KIK40719.1"/>
    <property type="molecule type" value="Genomic_DNA"/>
</dbReference>
<accession>A0A0D0ARL7</accession>
<keyword evidence="2" id="KW-1185">Reference proteome</keyword>
<proteinExistence type="predicted"/>
<name>A0A0D0ARL7_9AGAM</name>
<reference evidence="2" key="2">
    <citation type="submission" date="2015-01" db="EMBL/GenBank/DDBJ databases">
        <title>Evolutionary Origins and Diversification of the Mycorrhizal Mutualists.</title>
        <authorList>
            <consortium name="DOE Joint Genome Institute"/>
            <consortium name="Mycorrhizal Genomics Consortium"/>
            <person name="Kohler A."/>
            <person name="Kuo A."/>
            <person name="Nagy L.G."/>
            <person name="Floudas D."/>
            <person name="Copeland A."/>
            <person name="Barry K.W."/>
            <person name="Cichocki N."/>
            <person name="Veneault-Fourrey C."/>
            <person name="LaButti K."/>
            <person name="Lindquist E.A."/>
            <person name="Lipzen A."/>
            <person name="Lundell T."/>
            <person name="Morin E."/>
            <person name="Murat C."/>
            <person name="Riley R."/>
            <person name="Ohm R."/>
            <person name="Sun H."/>
            <person name="Tunlid A."/>
            <person name="Henrissat B."/>
            <person name="Grigoriev I.V."/>
            <person name="Hibbett D.S."/>
            <person name="Martin F."/>
        </authorList>
    </citation>
    <scope>NUCLEOTIDE SEQUENCE [LARGE SCALE GENOMIC DNA]</scope>
    <source>
        <strain evidence="2">UH-Slu-Lm8-n1</strain>
    </source>
</reference>
<dbReference type="InParanoid" id="A0A0D0ARL7"/>
<dbReference type="HOGENOM" id="CLU_2777598_0_0_1"/>
<dbReference type="AlphaFoldDB" id="A0A0D0ARL7"/>
<evidence type="ECO:0000313" key="1">
    <source>
        <dbReference type="EMBL" id="KIK40719.1"/>
    </source>
</evidence>